<keyword evidence="2" id="KW-0863">Zinc-finger</keyword>
<dbReference type="HOGENOM" id="CLU_410726_0_0_1"/>
<dbReference type="GO" id="GO:0005164">
    <property type="term" value="F:tumor necrosis factor receptor binding"/>
    <property type="evidence" value="ECO:0000318"/>
    <property type="project" value="GO_Central"/>
</dbReference>
<dbReference type="Gene3D" id="3.30.40.10">
    <property type="entry name" value="Zinc/RING finger domain, C3HC4 (zinc finger)"/>
    <property type="match status" value="1"/>
</dbReference>
<dbReference type="CDD" id="cd16619">
    <property type="entry name" value="mRING-HC-C4C4_TRIM37_C-VIII"/>
    <property type="match status" value="1"/>
</dbReference>
<evidence type="ECO:0000313" key="7">
    <source>
        <dbReference type="Proteomes" id="UP000001514"/>
    </source>
</evidence>
<keyword evidence="2" id="KW-0862">Zinc</keyword>
<dbReference type="InterPro" id="IPR013083">
    <property type="entry name" value="Znf_RING/FYVE/PHD"/>
</dbReference>
<evidence type="ECO:0000313" key="6">
    <source>
        <dbReference type="EMBL" id="EFJ07417.1"/>
    </source>
</evidence>
<dbReference type="SUPFAM" id="SSF57845">
    <property type="entry name" value="B-box zinc-binding domain"/>
    <property type="match status" value="1"/>
</dbReference>
<dbReference type="STRING" id="88036.D8T7F6"/>
<name>D8T7F6_SELML</name>
<dbReference type="PROSITE" id="PS50119">
    <property type="entry name" value="ZF_BBOX"/>
    <property type="match status" value="1"/>
</dbReference>
<protein>
    <submittedName>
        <fullName evidence="6">Uncharacterized protein</fullName>
    </submittedName>
</protein>
<feature type="compositionally biased region" description="Basic and acidic residues" evidence="3">
    <location>
        <begin position="70"/>
        <end position="84"/>
    </location>
</feature>
<dbReference type="GO" id="GO:0016235">
    <property type="term" value="C:aggresome"/>
    <property type="evidence" value="ECO:0000318"/>
    <property type="project" value="GO_Central"/>
</dbReference>
<evidence type="ECO:0000256" key="1">
    <source>
        <dbReference type="ARBA" id="ARBA00022723"/>
    </source>
</evidence>
<dbReference type="SMART" id="SM00336">
    <property type="entry name" value="BBOX"/>
    <property type="match status" value="1"/>
</dbReference>
<organism evidence="7">
    <name type="scientific">Selaginella moellendorffii</name>
    <name type="common">Spikemoss</name>
    <dbReference type="NCBI Taxonomy" id="88036"/>
    <lineage>
        <taxon>Eukaryota</taxon>
        <taxon>Viridiplantae</taxon>
        <taxon>Streptophyta</taxon>
        <taxon>Embryophyta</taxon>
        <taxon>Tracheophyta</taxon>
        <taxon>Lycopodiopsida</taxon>
        <taxon>Selaginellales</taxon>
        <taxon>Selaginellaceae</taxon>
        <taxon>Selaginella</taxon>
    </lineage>
</organism>
<feature type="region of interest" description="Disordered" evidence="3">
    <location>
        <begin position="37"/>
        <end position="89"/>
    </location>
</feature>
<accession>D8T7F6</accession>
<gene>
    <name evidence="6" type="ORF">SELMODRAFT_429827</name>
</gene>
<dbReference type="InterPro" id="IPR001841">
    <property type="entry name" value="Znf_RING"/>
</dbReference>
<evidence type="ECO:0000259" key="5">
    <source>
        <dbReference type="PROSITE" id="PS50119"/>
    </source>
</evidence>
<dbReference type="Gramene" id="EFJ07417">
    <property type="protein sequence ID" value="EFJ07417"/>
    <property type="gene ID" value="SELMODRAFT_429827"/>
</dbReference>
<dbReference type="Pfam" id="PF00643">
    <property type="entry name" value="zf-B_box"/>
    <property type="match status" value="1"/>
</dbReference>
<dbReference type="GO" id="GO:0008270">
    <property type="term" value="F:zinc ion binding"/>
    <property type="evidence" value="ECO:0007669"/>
    <property type="project" value="UniProtKB-KW"/>
</dbReference>
<dbReference type="PANTHER" id="PTHR36754">
    <property type="entry name" value="E3 UBIQUITIN-PROTEIN LIGASE TRIM37"/>
    <property type="match status" value="1"/>
</dbReference>
<dbReference type="GO" id="GO:0006513">
    <property type="term" value="P:protein monoubiquitination"/>
    <property type="evidence" value="ECO:0000318"/>
    <property type="project" value="GO_Central"/>
</dbReference>
<evidence type="ECO:0000256" key="3">
    <source>
        <dbReference type="SAM" id="MobiDB-lite"/>
    </source>
</evidence>
<dbReference type="Gene3D" id="3.30.160.60">
    <property type="entry name" value="Classic Zinc Finger"/>
    <property type="match status" value="1"/>
</dbReference>
<dbReference type="GO" id="GO:0061630">
    <property type="term" value="F:ubiquitin protein ligase activity"/>
    <property type="evidence" value="ECO:0000318"/>
    <property type="project" value="GO_Central"/>
</dbReference>
<dbReference type="GO" id="GO:0070842">
    <property type="term" value="P:aggresome assembly"/>
    <property type="evidence" value="ECO:0000318"/>
    <property type="project" value="GO_Central"/>
</dbReference>
<feature type="compositionally biased region" description="Basic residues" evidence="3">
    <location>
        <begin position="38"/>
        <end position="52"/>
    </location>
</feature>
<dbReference type="InterPro" id="IPR053003">
    <property type="entry name" value="TRIM_RBCC_E3_ubiq-ligases"/>
</dbReference>
<feature type="domain" description="RING-type" evidence="4">
    <location>
        <begin position="155"/>
        <end position="195"/>
    </location>
</feature>
<dbReference type="InterPro" id="IPR008974">
    <property type="entry name" value="TRAF-like"/>
</dbReference>
<reference evidence="6 7" key="1">
    <citation type="journal article" date="2011" name="Science">
        <title>The Selaginella genome identifies genetic changes associated with the evolution of vascular plants.</title>
        <authorList>
            <person name="Banks J.A."/>
            <person name="Nishiyama T."/>
            <person name="Hasebe M."/>
            <person name="Bowman J.L."/>
            <person name="Gribskov M."/>
            <person name="dePamphilis C."/>
            <person name="Albert V.A."/>
            <person name="Aono N."/>
            <person name="Aoyama T."/>
            <person name="Ambrose B.A."/>
            <person name="Ashton N.W."/>
            <person name="Axtell M.J."/>
            <person name="Barker E."/>
            <person name="Barker M.S."/>
            <person name="Bennetzen J.L."/>
            <person name="Bonawitz N.D."/>
            <person name="Chapple C."/>
            <person name="Cheng C."/>
            <person name="Correa L.G."/>
            <person name="Dacre M."/>
            <person name="DeBarry J."/>
            <person name="Dreyer I."/>
            <person name="Elias M."/>
            <person name="Engstrom E.M."/>
            <person name="Estelle M."/>
            <person name="Feng L."/>
            <person name="Finet C."/>
            <person name="Floyd S.K."/>
            <person name="Frommer W.B."/>
            <person name="Fujita T."/>
            <person name="Gramzow L."/>
            <person name="Gutensohn M."/>
            <person name="Harholt J."/>
            <person name="Hattori M."/>
            <person name="Heyl A."/>
            <person name="Hirai T."/>
            <person name="Hiwatashi Y."/>
            <person name="Ishikawa M."/>
            <person name="Iwata M."/>
            <person name="Karol K.G."/>
            <person name="Koehler B."/>
            <person name="Kolukisaoglu U."/>
            <person name="Kubo M."/>
            <person name="Kurata T."/>
            <person name="Lalonde S."/>
            <person name="Li K."/>
            <person name="Li Y."/>
            <person name="Litt A."/>
            <person name="Lyons E."/>
            <person name="Manning G."/>
            <person name="Maruyama T."/>
            <person name="Michael T.P."/>
            <person name="Mikami K."/>
            <person name="Miyazaki S."/>
            <person name="Morinaga S."/>
            <person name="Murata T."/>
            <person name="Mueller-Roeber B."/>
            <person name="Nelson D.R."/>
            <person name="Obara M."/>
            <person name="Oguri Y."/>
            <person name="Olmstead R.G."/>
            <person name="Onodera N."/>
            <person name="Petersen B.L."/>
            <person name="Pils B."/>
            <person name="Prigge M."/>
            <person name="Rensing S.A."/>
            <person name="Riano-Pachon D.M."/>
            <person name="Roberts A.W."/>
            <person name="Sato Y."/>
            <person name="Scheller H.V."/>
            <person name="Schulz B."/>
            <person name="Schulz C."/>
            <person name="Shakirov E.V."/>
            <person name="Shibagaki N."/>
            <person name="Shinohara N."/>
            <person name="Shippen D.E."/>
            <person name="Soerensen I."/>
            <person name="Sotooka R."/>
            <person name="Sugimoto N."/>
            <person name="Sugita M."/>
            <person name="Sumikawa N."/>
            <person name="Tanurdzic M."/>
            <person name="Theissen G."/>
            <person name="Ulvskov P."/>
            <person name="Wakazuki S."/>
            <person name="Weng J.K."/>
            <person name="Willats W.W."/>
            <person name="Wipf D."/>
            <person name="Wolf P.G."/>
            <person name="Yang L."/>
            <person name="Zimmer A.D."/>
            <person name="Zhu Q."/>
            <person name="Mitros T."/>
            <person name="Hellsten U."/>
            <person name="Loque D."/>
            <person name="Otillar R."/>
            <person name="Salamov A."/>
            <person name="Schmutz J."/>
            <person name="Shapiro H."/>
            <person name="Lindquist E."/>
            <person name="Lucas S."/>
            <person name="Rokhsar D."/>
            <person name="Grigoriev I.V."/>
        </authorList>
    </citation>
    <scope>NUCLEOTIDE SEQUENCE [LARGE SCALE GENOMIC DNA]</scope>
</reference>
<dbReference type="GO" id="GO:0005778">
    <property type="term" value="C:peroxisomal membrane"/>
    <property type="evidence" value="ECO:0000318"/>
    <property type="project" value="GO_Central"/>
</dbReference>
<dbReference type="GO" id="GO:0031625">
    <property type="term" value="F:ubiquitin protein ligase binding"/>
    <property type="evidence" value="ECO:0000318"/>
    <property type="project" value="GO_Central"/>
</dbReference>
<dbReference type="AlphaFoldDB" id="D8T7F6"/>
<dbReference type="PANTHER" id="PTHR36754:SF2">
    <property type="entry name" value="E3 UBIQUITIN-PROTEIN LIGASE TRIM37"/>
    <property type="match status" value="1"/>
</dbReference>
<dbReference type="SUPFAM" id="SSF57850">
    <property type="entry name" value="RING/U-box"/>
    <property type="match status" value="1"/>
</dbReference>
<dbReference type="Proteomes" id="UP000001514">
    <property type="component" value="Unassembled WGS sequence"/>
</dbReference>
<dbReference type="SUPFAM" id="SSF49599">
    <property type="entry name" value="TRAF domain-like"/>
    <property type="match status" value="1"/>
</dbReference>
<dbReference type="InParanoid" id="D8T7F6"/>
<sequence length="720" mass="80052">MEEDDESSDSSFSTLSSSAPLTRNASGIGCSSIFTRIRGGRGRQHRQHHRVRGGADRAGAVRIGSSPYKSQERILSRQKGDARNRSGLGQLLSPDRLNVSVARNIFPGDNVVDEQASSFRRDRMSQKLCEASGTKIEQPHKSGTLSSAIAEIFRCFICLGKLMDAQLCPCCSKLVCMLCIKRWLTDQKPECPHCRASLSVSQLVGCKFISEITTEVEKIHGNFDEDAPPEKICPAHGSPLSYFCTTCSTAVCSDCAILAESHQNHSFERLNVTYGRHSKKLHVEASALRSRLKDLYDMLASVDNDIEAVLKAKDDQATEIEAAFKRMRAKLEEQLKCKLLTLLAQKGTVSQEVELLETILRQLDFQLTTSSKSDLIAHEPTITCIIQDLHKKINLELRRDPVSSDFVSEVIPPFEHGELVLENFRKYLHAKPSESNDSSSTTDSTSDIVYSAPISAAGITWRLKVYPNGSGSSKGSHISAFLEEGACWGYYQFFKIDDLENEGYLLPGEDTLTLSFYVRAQTFLQQCLDLRRALSSCQAERQEAVTQVAVLRRAFASSIWQQRRRKNRSVSELEDDQGSIKQVLAGAVSSLLPTFEQPNPKAARDAFSRLDKILLSGVPTSDAPQKSEPQVVVDDRSDAPSMALSQASVQPESREKCELWLKSRDNLFQMPASRSKFYGRRGPRYRKSNRAFDVVSLAKRTRMATLPCAIPEGNDESVNT</sequence>
<dbReference type="InterPro" id="IPR000315">
    <property type="entry name" value="Znf_B-box"/>
</dbReference>
<dbReference type="EMBL" id="GL377685">
    <property type="protein sequence ID" value="EFJ07417.1"/>
    <property type="molecule type" value="Genomic_DNA"/>
</dbReference>
<evidence type="ECO:0000256" key="2">
    <source>
        <dbReference type="PROSITE-ProRule" id="PRU00024"/>
    </source>
</evidence>
<keyword evidence="7" id="KW-1185">Reference proteome</keyword>
<dbReference type="CDD" id="cd19756">
    <property type="entry name" value="Bbox2"/>
    <property type="match status" value="1"/>
</dbReference>
<dbReference type="eggNOG" id="KOG2177">
    <property type="taxonomic scope" value="Eukaryota"/>
</dbReference>
<proteinExistence type="predicted"/>
<dbReference type="PROSITE" id="PS50089">
    <property type="entry name" value="ZF_RING_2"/>
    <property type="match status" value="1"/>
</dbReference>
<keyword evidence="1" id="KW-0479">Metal-binding</keyword>
<feature type="region of interest" description="Disordered" evidence="3">
    <location>
        <begin position="1"/>
        <end position="21"/>
    </location>
</feature>
<dbReference type="Gene3D" id="2.60.210.10">
    <property type="entry name" value="Apoptosis, Tumor Necrosis Factor Receptor Associated Protein 2, Chain A"/>
    <property type="match status" value="1"/>
</dbReference>
<dbReference type="GO" id="GO:0051865">
    <property type="term" value="P:protein autoubiquitination"/>
    <property type="evidence" value="ECO:0000318"/>
    <property type="project" value="GO_Central"/>
</dbReference>
<evidence type="ECO:0000259" key="4">
    <source>
        <dbReference type="PROSITE" id="PS50089"/>
    </source>
</evidence>
<feature type="compositionally biased region" description="Low complexity" evidence="3">
    <location>
        <begin position="9"/>
        <end position="18"/>
    </location>
</feature>
<dbReference type="KEGG" id="smo:SELMODRAFT_429827"/>
<feature type="domain" description="B box-type" evidence="5">
    <location>
        <begin position="228"/>
        <end position="270"/>
    </location>
</feature>